<dbReference type="GO" id="GO:0005737">
    <property type="term" value="C:cytoplasm"/>
    <property type="evidence" value="ECO:0007669"/>
    <property type="project" value="TreeGrafter"/>
</dbReference>
<dbReference type="Gene3D" id="3.30.9.10">
    <property type="entry name" value="D-Amino Acid Oxidase, subunit A, domain 2"/>
    <property type="match status" value="1"/>
</dbReference>
<comment type="caution">
    <text evidence="2">The sequence shown here is derived from an EMBL/GenBank/DDBJ whole genome shotgun (WGS) entry which is preliminary data.</text>
</comment>
<dbReference type="Pfam" id="PF01266">
    <property type="entry name" value="DAO"/>
    <property type="match status" value="1"/>
</dbReference>
<dbReference type="RefSeq" id="WP_103790229.1">
    <property type="nucleotide sequence ID" value="NZ_PQVF01000013.1"/>
</dbReference>
<dbReference type="InterPro" id="IPR006076">
    <property type="entry name" value="FAD-dep_OxRdtase"/>
</dbReference>
<organism evidence="2 3">
    <name type="scientific">Solitalea longa</name>
    <dbReference type="NCBI Taxonomy" id="2079460"/>
    <lineage>
        <taxon>Bacteria</taxon>
        <taxon>Pseudomonadati</taxon>
        <taxon>Bacteroidota</taxon>
        <taxon>Sphingobacteriia</taxon>
        <taxon>Sphingobacteriales</taxon>
        <taxon>Sphingobacteriaceae</taxon>
        <taxon>Solitalea</taxon>
    </lineage>
</organism>
<dbReference type="Gene3D" id="3.50.50.60">
    <property type="entry name" value="FAD/NAD(P)-binding domain"/>
    <property type="match status" value="1"/>
</dbReference>
<sequence>MLSYWEHTSFIHYDFIVIGSGIAGLSTACCLKERSPESSVLVLERGVFPTGASTKNAGFACFGNVGEITDDLRHLPEEKLLQLSIDRWEGLGLLRKRLGDKAIDFQQNGGYELILHTDPEVYRDNYQASIERVNDLFRAYFKIDVYKEDKEALSRFGFNSSIVKAMIYNSLEGQIDTGKMMTSLLNYAQQLGVKVISGADVMDLNETPANVEVTVKNHVLGDSSYLKFKAQQVAICTNAFSKRFFPNADLEPGRGQVVCTSEITDLPIKGTFNFTEGYYYFRNINNRILFGGARNIDYDTETTDEFALTDIIQHNLEYYLREMILPGRAFTIDYRWSGIMAFGKELTPEIIKSGDRIVAGFRFNGMGVALGSKVAERLCDLLLT</sequence>
<protein>
    <submittedName>
        <fullName evidence="2">FAD-dependent oxidoreductase</fullName>
    </submittedName>
</protein>
<dbReference type="Proteomes" id="UP000236893">
    <property type="component" value="Unassembled WGS sequence"/>
</dbReference>
<dbReference type="AlphaFoldDB" id="A0A2S4ZXQ5"/>
<dbReference type="SUPFAM" id="SSF51905">
    <property type="entry name" value="FAD/NAD(P)-binding domain"/>
    <property type="match status" value="1"/>
</dbReference>
<gene>
    <name evidence="2" type="ORF">C3K47_16290</name>
</gene>
<proteinExistence type="predicted"/>
<dbReference type="InterPro" id="IPR036188">
    <property type="entry name" value="FAD/NAD-bd_sf"/>
</dbReference>
<evidence type="ECO:0000259" key="1">
    <source>
        <dbReference type="Pfam" id="PF01266"/>
    </source>
</evidence>
<dbReference type="PANTHER" id="PTHR13847:SF281">
    <property type="entry name" value="FAD DEPENDENT OXIDOREDUCTASE DOMAIN-CONTAINING PROTEIN"/>
    <property type="match status" value="1"/>
</dbReference>
<evidence type="ECO:0000313" key="2">
    <source>
        <dbReference type="EMBL" id="POY35141.1"/>
    </source>
</evidence>
<reference evidence="2 3" key="1">
    <citation type="submission" date="2018-01" db="EMBL/GenBank/DDBJ databases">
        <authorList>
            <person name="Gaut B.S."/>
            <person name="Morton B.R."/>
            <person name="Clegg M.T."/>
            <person name="Duvall M.R."/>
        </authorList>
    </citation>
    <scope>NUCLEOTIDE SEQUENCE [LARGE SCALE GENOMIC DNA]</scope>
    <source>
        <strain evidence="2 3">HR-AV</strain>
    </source>
</reference>
<dbReference type="OrthoDB" id="1491488at2"/>
<dbReference type="PANTHER" id="PTHR13847">
    <property type="entry name" value="SARCOSINE DEHYDROGENASE-RELATED"/>
    <property type="match status" value="1"/>
</dbReference>
<keyword evidence="3" id="KW-1185">Reference proteome</keyword>
<name>A0A2S4ZXQ5_9SPHI</name>
<feature type="domain" description="FAD dependent oxidoreductase" evidence="1">
    <location>
        <begin position="14"/>
        <end position="380"/>
    </location>
</feature>
<dbReference type="EMBL" id="PQVF01000013">
    <property type="protein sequence ID" value="POY35141.1"/>
    <property type="molecule type" value="Genomic_DNA"/>
</dbReference>
<accession>A0A2S4ZXQ5</accession>
<evidence type="ECO:0000313" key="3">
    <source>
        <dbReference type="Proteomes" id="UP000236893"/>
    </source>
</evidence>